<protein>
    <submittedName>
        <fullName evidence="2">Uncharacterized protein</fullName>
    </submittedName>
</protein>
<organism evidence="2 3">
    <name type="scientific">Hydrogenophaga atypica</name>
    <dbReference type="NCBI Taxonomy" id="249409"/>
    <lineage>
        <taxon>Bacteria</taxon>
        <taxon>Pseudomonadati</taxon>
        <taxon>Pseudomonadota</taxon>
        <taxon>Betaproteobacteria</taxon>
        <taxon>Burkholderiales</taxon>
        <taxon>Comamonadaceae</taxon>
        <taxon>Hydrogenophaga</taxon>
    </lineage>
</organism>
<dbReference type="RefSeq" id="WP_382227683.1">
    <property type="nucleotide sequence ID" value="NZ_JBHTCA010000030.1"/>
</dbReference>
<keyword evidence="3" id="KW-1185">Reference proteome</keyword>
<reference evidence="3" key="1">
    <citation type="journal article" date="2019" name="Int. J. Syst. Evol. Microbiol.">
        <title>The Global Catalogue of Microorganisms (GCM) 10K type strain sequencing project: providing services to taxonomists for standard genome sequencing and annotation.</title>
        <authorList>
            <consortium name="The Broad Institute Genomics Platform"/>
            <consortium name="The Broad Institute Genome Sequencing Center for Infectious Disease"/>
            <person name="Wu L."/>
            <person name="Ma J."/>
        </authorList>
    </citation>
    <scope>NUCLEOTIDE SEQUENCE [LARGE SCALE GENOMIC DNA]</scope>
    <source>
        <strain evidence="3">CGMCC 1.12371</strain>
    </source>
</reference>
<dbReference type="EMBL" id="JBHTCA010000030">
    <property type="protein sequence ID" value="MFC7411359.1"/>
    <property type="molecule type" value="Genomic_DNA"/>
</dbReference>
<comment type="caution">
    <text evidence="2">The sequence shown here is derived from an EMBL/GenBank/DDBJ whole genome shotgun (WGS) entry which is preliminary data.</text>
</comment>
<dbReference type="Proteomes" id="UP001596501">
    <property type="component" value="Unassembled WGS sequence"/>
</dbReference>
<evidence type="ECO:0000313" key="2">
    <source>
        <dbReference type="EMBL" id="MFC7411359.1"/>
    </source>
</evidence>
<accession>A0ABW2QQG3</accession>
<feature type="region of interest" description="Disordered" evidence="1">
    <location>
        <begin position="63"/>
        <end position="83"/>
    </location>
</feature>
<sequence>MKPTEFWSWSLKREDGRGRYVMKGKYRPDEATHYWPDRDPQQVPGSMEIRNVPESPEEVLMNTPGAWRNYPPASPRIAQAAPE</sequence>
<proteinExistence type="predicted"/>
<gene>
    <name evidence="2" type="ORF">ACFQPB_21080</name>
</gene>
<name>A0ABW2QQG3_9BURK</name>
<evidence type="ECO:0000313" key="3">
    <source>
        <dbReference type="Proteomes" id="UP001596501"/>
    </source>
</evidence>
<evidence type="ECO:0000256" key="1">
    <source>
        <dbReference type="SAM" id="MobiDB-lite"/>
    </source>
</evidence>